<dbReference type="Pfam" id="PF07396">
    <property type="entry name" value="Porin_O_P"/>
    <property type="match status" value="1"/>
</dbReference>
<dbReference type="SUPFAM" id="SSF56935">
    <property type="entry name" value="Porins"/>
    <property type="match status" value="1"/>
</dbReference>
<protein>
    <submittedName>
        <fullName evidence="1">Putative phosphate-selective porin O and P superfamily protein</fullName>
    </submittedName>
</protein>
<name>S0G5V3_9BACT</name>
<proteinExistence type="predicted"/>
<dbReference type="Gene3D" id="2.40.160.10">
    <property type="entry name" value="Porin"/>
    <property type="match status" value="1"/>
</dbReference>
<dbReference type="Proteomes" id="UP000014216">
    <property type="component" value="Unassembled WGS sequence"/>
</dbReference>
<evidence type="ECO:0000313" key="1">
    <source>
        <dbReference type="EMBL" id="EMS79972.1"/>
    </source>
</evidence>
<dbReference type="AlphaFoldDB" id="S0G5V3"/>
<dbReference type="InterPro" id="IPR023614">
    <property type="entry name" value="Porin_dom_sf"/>
</dbReference>
<dbReference type="EMBL" id="APJX01000003">
    <property type="protein sequence ID" value="EMS79972.1"/>
    <property type="molecule type" value="Genomic_DNA"/>
</dbReference>
<comment type="caution">
    <text evidence="1">The sequence shown here is derived from an EMBL/GenBank/DDBJ whole genome shotgun (WGS) entry which is preliminary data.</text>
</comment>
<reference evidence="1 2" key="1">
    <citation type="journal article" date="2013" name="Genome Announc.">
        <title>Draft Genome Sequence of Desulfotignum phosphitoxidans DSM 13687 Strain FiPS-3.</title>
        <authorList>
            <person name="Poehlein A."/>
            <person name="Daniel R."/>
            <person name="Simeonova D.D."/>
        </authorList>
    </citation>
    <scope>NUCLEOTIDE SEQUENCE [LARGE SCALE GENOMIC DNA]</scope>
    <source>
        <strain evidence="1 2">DSM 13687</strain>
    </source>
</reference>
<keyword evidence="2" id="KW-1185">Reference proteome</keyword>
<sequence>MVVFRKNAAMMNNTLKVVMIALMVVIWAAGMAQAGYKFKINEAVKGEIGFWTQAWYQYAENASDGNGDGVLDTDVNDFMIRRAYFSISGEATPYLGFFTHIAADRIGQDNLDDSSLGLGSGVAFRDIWITLKPSDMLNVQVGRMYIPFTRNYGTTSTKALLTTDLDWTQGGIRGNIFYPSKVGRDDGVTFWGNLMAGKFQYRFMVGEGVENTTQNPDDNLRFAGRVSFNLFDPETGWFNQGTYLGKKQILALGLGADTQELEFGAGTDDYFAWTADIHYDQPYSNGGALTAEAAYINIENGVNSIKYSQFASGDDGSIVSLKAGYLFPGRIGVGQVQPFAHYELIDVDETNKDDTQVYGLGLNYFFKGHANKLSIDLSSVDQGTATTSVQDHLIFTIQLAAGF</sequence>
<evidence type="ECO:0000313" key="2">
    <source>
        <dbReference type="Proteomes" id="UP000014216"/>
    </source>
</evidence>
<gene>
    <name evidence="1" type="ORF">Dpo_3c01140</name>
</gene>
<dbReference type="InterPro" id="IPR010870">
    <property type="entry name" value="Porin_O/P"/>
</dbReference>
<organism evidence="1 2">
    <name type="scientific">Desulfotignum phosphitoxidans DSM 13687</name>
    <dbReference type="NCBI Taxonomy" id="1286635"/>
    <lineage>
        <taxon>Bacteria</taxon>
        <taxon>Pseudomonadati</taxon>
        <taxon>Thermodesulfobacteriota</taxon>
        <taxon>Desulfobacteria</taxon>
        <taxon>Desulfobacterales</taxon>
        <taxon>Desulfobacteraceae</taxon>
        <taxon>Desulfotignum</taxon>
    </lineage>
</organism>
<accession>S0G5V3</accession>